<keyword evidence="16" id="KW-1185">Reference proteome</keyword>
<feature type="compositionally biased region" description="Low complexity" evidence="13">
    <location>
        <begin position="258"/>
        <end position="268"/>
    </location>
</feature>
<keyword evidence="11" id="KW-0539">Nucleus</keyword>
<proteinExistence type="inferred from homology"/>
<dbReference type="Pfam" id="PF12402">
    <property type="entry name" value="nlz1"/>
    <property type="match status" value="1"/>
</dbReference>
<keyword evidence="4" id="KW-0963">Cytoplasm</keyword>
<dbReference type="GO" id="GO:0005737">
    <property type="term" value="C:cytoplasm"/>
    <property type="evidence" value="ECO:0007669"/>
    <property type="project" value="UniProtKB-SubCell"/>
</dbReference>
<dbReference type="GO" id="GO:0005634">
    <property type="term" value="C:nucleus"/>
    <property type="evidence" value="ECO:0007669"/>
    <property type="project" value="UniProtKB-SubCell"/>
</dbReference>
<dbReference type="GO" id="GO:0030902">
    <property type="term" value="P:hindbrain development"/>
    <property type="evidence" value="ECO:0007669"/>
    <property type="project" value="UniProtKB-ARBA"/>
</dbReference>
<feature type="domain" description="C2H2-type" evidence="14">
    <location>
        <begin position="608"/>
        <end position="641"/>
    </location>
</feature>
<evidence type="ECO:0000256" key="2">
    <source>
        <dbReference type="ARBA" id="ARBA00004496"/>
    </source>
</evidence>
<evidence type="ECO:0000256" key="13">
    <source>
        <dbReference type="SAM" id="MobiDB-lite"/>
    </source>
</evidence>
<evidence type="ECO:0000256" key="12">
    <source>
        <dbReference type="PROSITE-ProRule" id="PRU00042"/>
    </source>
</evidence>
<comment type="similarity">
    <text evidence="3">Belongs to the Elbow/Noc family.</text>
</comment>
<dbReference type="PANTHER" id="PTHR12522:SF2">
    <property type="entry name" value="ZINC FINGER PROTEIN 703"/>
    <property type="match status" value="1"/>
</dbReference>
<keyword evidence="8" id="KW-0862">Zinc</keyword>
<comment type="caution">
    <text evidence="15">The sequence shown here is derived from an EMBL/GenBank/DDBJ whole genome shotgun (WGS) entry which is preliminary data.</text>
</comment>
<dbReference type="PANTHER" id="PTHR12522">
    <property type="entry name" value="ZINC-FINGER PROTEIN NOLZ1-RELATED"/>
    <property type="match status" value="1"/>
</dbReference>
<evidence type="ECO:0000256" key="6">
    <source>
        <dbReference type="ARBA" id="ARBA00022723"/>
    </source>
</evidence>
<evidence type="ECO:0000256" key="3">
    <source>
        <dbReference type="ARBA" id="ARBA00010144"/>
    </source>
</evidence>
<dbReference type="GO" id="GO:0048596">
    <property type="term" value="P:embryonic camera-type eye morphogenesis"/>
    <property type="evidence" value="ECO:0007669"/>
    <property type="project" value="UniProtKB-ARBA"/>
</dbReference>
<evidence type="ECO:0000259" key="14">
    <source>
        <dbReference type="PROSITE" id="PS50157"/>
    </source>
</evidence>
<feature type="region of interest" description="Disordered" evidence="13">
    <location>
        <begin position="230"/>
        <end position="454"/>
    </location>
</feature>
<evidence type="ECO:0000256" key="8">
    <source>
        <dbReference type="ARBA" id="ARBA00022833"/>
    </source>
</evidence>
<dbReference type="GO" id="GO:0008270">
    <property type="term" value="F:zinc ion binding"/>
    <property type="evidence" value="ECO:0007669"/>
    <property type="project" value="UniProtKB-KW"/>
</dbReference>
<evidence type="ECO:0000256" key="10">
    <source>
        <dbReference type="ARBA" id="ARBA00023163"/>
    </source>
</evidence>
<dbReference type="Proteomes" id="UP000824540">
    <property type="component" value="Unassembled WGS sequence"/>
</dbReference>
<evidence type="ECO:0000256" key="11">
    <source>
        <dbReference type="ARBA" id="ARBA00023242"/>
    </source>
</evidence>
<evidence type="ECO:0000256" key="7">
    <source>
        <dbReference type="ARBA" id="ARBA00022771"/>
    </source>
</evidence>
<dbReference type="Gene3D" id="3.30.160.60">
    <property type="entry name" value="Classic Zinc Finger"/>
    <property type="match status" value="1"/>
</dbReference>
<feature type="region of interest" description="Disordered" evidence="13">
    <location>
        <begin position="113"/>
        <end position="162"/>
    </location>
</feature>
<evidence type="ECO:0000313" key="15">
    <source>
        <dbReference type="EMBL" id="KAG9329682.1"/>
    </source>
</evidence>
<dbReference type="AlphaFoldDB" id="A0A8T2MW50"/>
<feature type="compositionally biased region" description="Polar residues" evidence="13">
    <location>
        <begin position="333"/>
        <end position="346"/>
    </location>
</feature>
<name>A0A8T2MW50_9TELE</name>
<gene>
    <name evidence="15" type="ORF">JZ751_002402</name>
</gene>
<dbReference type="InterPro" id="IPR051520">
    <property type="entry name" value="Elbow/Noc_ZnFinger"/>
</dbReference>
<keyword evidence="7 12" id="KW-0863">Zinc-finger</keyword>
<evidence type="ECO:0000256" key="4">
    <source>
        <dbReference type="ARBA" id="ARBA00022490"/>
    </source>
</evidence>
<keyword evidence="10" id="KW-0804">Transcription</keyword>
<dbReference type="EMBL" id="JAFBMS010001003">
    <property type="protein sequence ID" value="KAG9329682.1"/>
    <property type="molecule type" value="Genomic_DNA"/>
</dbReference>
<dbReference type="InterPro" id="IPR022129">
    <property type="entry name" value="Tscrpt_rep_NocA-like"/>
</dbReference>
<evidence type="ECO:0000256" key="5">
    <source>
        <dbReference type="ARBA" id="ARBA00022491"/>
    </source>
</evidence>
<dbReference type="OrthoDB" id="10054079at2759"/>
<keyword evidence="9" id="KW-0805">Transcription regulation</keyword>
<evidence type="ECO:0000256" key="9">
    <source>
        <dbReference type="ARBA" id="ARBA00023015"/>
    </source>
</evidence>
<feature type="compositionally biased region" description="Gly residues" evidence="13">
    <location>
        <begin position="373"/>
        <end position="382"/>
    </location>
</feature>
<reference evidence="15" key="1">
    <citation type="thesis" date="2021" institute="BYU ScholarsArchive" country="Provo, UT, USA">
        <title>Applications of and Algorithms for Genome Assembly and Genomic Analyses with an Emphasis on Marine Teleosts.</title>
        <authorList>
            <person name="Pickett B.D."/>
        </authorList>
    </citation>
    <scope>NUCLEOTIDE SEQUENCE</scope>
    <source>
        <strain evidence="15">HI-2016</strain>
    </source>
</reference>
<accession>A0A8T2MW50</accession>
<dbReference type="FunFam" id="3.30.160.60:FF:000129">
    <property type="entry name" value="Zinc finger protein 503"/>
    <property type="match status" value="1"/>
</dbReference>
<feature type="compositionally biased region" description="Low complexity" evidence="13">
    <location>
        <begin position="354"/>
        <end position="366"/>
    </location>
</feature>
<evidence type="ECO:0000256" key="1">
    <source>
        <dbReference type="ARBA" id="ARBA00004123"/>
    </source>
</evidence>
<feature type="compositionally biased region" description="Low complexity" evidence="13">
    <location>
        <begin position="411"/>
        <end position="429"/>
    </location>
</feature>
<keyword evidence="6" id="KW-0479">Metal-binding</keyword>
<comment type="subcellular location">
    <subcellularLocation>
        <location evidence="2">Cytoplasm</location>
    </subcellularLocation>
    <subcellularLocation>
        <location evidence="1">Nucleus</location>
    </subcellularLocation>
</comment>
<dbReference type="InterPro" id="IPR013087">
    <property type="entry name" value="Znf_C2H2_type"/>
</dbReference>
<dbReference type="PROSITE" id="PS50157">
    <property type="entry name" value="ZINC_FINGER_C2H2_2"/>
    <property type="match status" value="1"/>
</dbReference>
<sequence length="740" mass="76780">MKSYITAMEYIAVTLITVTKVGSSTVEEQSAFWNAGRGVMGLPVAGITQQQTRNSGSGTAMRRNGGPHILDITRIALMTRERERERERRTNANPLITDAGCEDWSAVVRFEMSDSPGESDAQAGSQTPERTSDSDGFTSDRSSYNPEPKSCPVSSLSPSDPIRQAKRLPIRILKMLTAHSSHLLHPEYLQPLTSAPVSIELGFVGAVELPVVDQLDAKKSPLALLAQTCSQIGKPDPPPSSKLGSITSNGLGDKDPNGRSSGSSLKLGGDQHQSSLEDKSSFKPYSKVGGEGRKDGPSGSNGGADKAGFRVPGAGSNNASTGPCPSFPPHAISPNSRTGSPPQLSQMPPHRQAQTPPSQHPQHPQTLHADPKPGGGDSGGGDSVSISGGSNGGVKKDSEPCKSTLDGAQLANSSHARASANSSNASSDASPHHEAKPDSNAPQPGLASGHIAPVSPFKPGHSVFPLPPSSMGYHGSIVGAYAGYPSQFVPGLDHTKSALVGGGIGVPGKHPSSSPLTGASPPSFMQGLCRDPYCLTYPNSPHLGGSSNCTSCVHDPSSTLKPGFPLVYPTHPLHSLHPSSLSSSVTPASLSHPLYTYGFMLPNDPHPHACNWVSAGGPCDKRFASSEELLAHLRTHTAPHPGLDSSKLLSGYPSSVTSAAAAAASCHLHLPPPSSPGSFSLRAPPSLGLARYHPYSKAHLPPAAAAASLPMHSLPASAPYYSPYALYSQRLGSASALGYQ</sequence>
<organism evidence="15 16">
    <name type="scientific">Albula glossodonta</name>
    <name type="common">roundjaw bonefish</name>
    <dbReference type="NCBI Taxonomy" id="121402"/>
    <lineage>
        <taxon>Eukaryota</taxon>
        <taxon>Metazoa</taxon>
        <taxon>Chordata</taxon>
        <taxon>Craniata</taxon>
        <taxon>Vertebrata</taxon>
        <taxon>Euteleostomi</taxon>
        <taxon>Actinopterygii</taxon>
        <taxon>Neopterygii</taxon>
        <taxon>Teleostei</taxon>
        <taxon>Albuliformes</taxon>
        <taxon>Albulidae</taxon>
        <taxon>Albula</taxon>
    </lineage>
</organism>
<feature type="compositionally biased region" description="Polar residues" evidence="13">
    <location>
        <begin position="122"/>
        <end position="145"/>
    </location>
</feature>
<protein>
    <recommendedName>
        <fullName evidence="14">C2H2-type domain-containing protein</fullName>
    </recommendedName>
</protein>
<dbReference type="GO" id="GO:0045892">
    <property type="term" value="P:negative regulation of DNA-templated transcription"/>
    <property type="evidence" value="ECO:0007669"/>
    <property type="project" value="TreeGrafter"/>
</dbReference>
<evidence type="ECO:0000313" key="16">
    <source>
        <dbReference type="Proteomes" id="UP000824540"/>
    </source>
</evidence>
<keyword evidence="5" id="KW-0678">Repressor</keyword>